<dbReference type="AlphaFoldDB" id="A0A2S4PJN0"/>
<name>A0A2S4PJN0_9PEZI</name>
<feature type="non-terminal residue" evidence="2">
    <location>
        <position position="102"/>
    </location>
</feature>
<reference evidence="2 3" key="1">
    <citation type="submission" date="2017-10" db="EMBL/GenBank/DDBJ databases">
        <title>Development of genomic resources for the powdery mildew, Erysiphe pulchra.</title>
        <authorList>
            <person name="Wadl P.A."/>
            <person name="Mack B.M."/>
            <person name="Moore G."/>
            <person name="Beltz S.B."/>
        </authorList>
    </citation>
    <scope>NUCLEOTIDE SEQUENCE [LARGE SCALE GENOMIC DNA]</scope>
    <source>
        <strain evidence="2">Cflorida</strain>
    </source>
</reference>
<evidence type="ECO:0000313" key="2">
    <source>
        <dbReference type="EMBL" id="POS82249.1"/>
    </source>
</evidence>
<accession>A0A2S4PJN0</accession>
<evidence type="ECO:0000313" key="3">
    <source>
        <dbReference type="Proteomes" id="UP000237438"/>
    </source>
</evidence>
<dbReference type="EMBL" id="PEDP01003479">
    <property type="protein sequence ID" value="POS82249.1"/>
    <property type="molecule type" value="Genomic_DNA"/>
</dbReference>
<comment type="caution">
    <text evidence="2">The sequence shown here is derived from an EMBL/GenBank/DDBJ whole genome shotgun (WGS) entry which is preliminary data.</text>
</comment>
<proteinExistence type="predicted"/>
<gene>
    <name evidence="2" type="ORF">EPUL_006395</name>
</gene>
<feature type="signal peptide" evidence="1">
    <location>
        <begin position="1"/>
        <end position="22"/>
    </location>
</feature>
<dbReference type="SMR" id="A0A2S4PJN0"/>
<keyword evidence="3" id="KW-1185">Reference proteome</keyword>
<keyword evidence="1" id="KW-0732">Signal</keyword>
<dbReference type="Proteomes" id="UP000237438">
    <property type="component" value="Unassembled WGS sequence"/>
</dbReference>
<feature type="chain" id="PRO_5015472547" evidence="1">
    <location>
        <begin position="23"/>
        <end position="102"/>
    </location>
</feature>
<sequence>MFFQAFKVIWSLLLLNVGLCQAMRRIIPAPPNETGIRIASVSCRGNLYTKLAVHNAIKNRLHAMDEQGQRDMVVFTSKGKLVKVIAQVRDESLRASVEAKQW</sequence>
<protein>
    <submittedName>
        <fullName evidence="2">Uncharacterized protein</fullName>
    </submittedName>
</protein>
<evidence type="ECO:0000256" key="1">
    <source>
        <dbReference type="SAM" id="SignalP"/>
    </source>
</evidence>
<organism evidence="2 3">
    <name type="scientific">Erysiphe pulchra</name>
    <dbReference type="NCBI Taxonomy" id="225359"/>
    <lineage>
        <taxon>Eukaryota</taxon>
        <taxon>Fungi</taxon>
        <taxon>Dikarya</taxon>
        <taxon>Ascomycota</taxon>
        <taxon>Pezizomycotina</taxon>
        <taxon>Leotiomycetes</taxon>
        <taxon>Erysiphales</taxon>
        <taxon>Erysiphaceae</taxon>
        <taxon>Erysiphe</taxon>
    </lineage>
</organism>